<proteinExistence type="predicted"/>
<dbReference type="GeneID" id="98315365"/>
<dbReference type="PATRIC" id="fig|1046596.6.peg.1271"/>
<keyword evidence="3" id="KW-1185">Reference proteome</keyword>
<organism evidence="2 3">
    <name type="scientific">Liquorilactobacillus mali KCTC 3596 = DSM 20444</name>
    <dbReference type="NCBI Taxonomy" id="1046596"/>
    <lineage>
        <taxon>Bacteria</taxon>
        <taxon>Bacillati</taxon>
        <taxon>Bacillota</taxon>
        <taxon>Bacilli</taxon>
        <taxon>Lactobacillales</taxon>
        <taxon>Lactobacillaceae</taxon>
        <taxon>Liquorilactobacillus</taxon>
    </lineage>
</organism>
<dbReference type="SUPFAM" id="SSF52833">
    <property type="entry name" value="Thioredoxin-like"/>
    <property type="match status" value="1"/>
</dbReference>
<dbReference type="RefSeq" id="WP_010077899.1">
    <property type="nucleotide sequence ID" value="NZ_AYYH01000003.1"/>
</dbReference>
<dbReference type="Pfam" id="PF05935">
    <property type="entry name" value="Arylsulfotrans"/>
    <property type="match status" value="1"/>
</dbReference>
<dbReference type="OrthoDB" id="264813at2"/>
<name>A0A0R2EB11_9LACO</name>
<dbReference type="InterPro" id="IPR010262">
    <property type="entry name" value="Arylsulfotransferase_bact"/>
</dbReference>
<sequence>MGQPSVYPTGTIRYNPDKAWNGYTLIPTINDGILLFDMNGNEVRRWIFRGMPPKMLPNGHIIGNSGNRQPVHGMQDAVNLVQIDYDGNIEWQFDHFEKIDDPGYDHRWMARQHHDFQREGQSVYYSPLEQPKVNSGKTLILAHQTIHNPAISDKKLLDDIVYEVDWQGNLLWSWSVAEHFDEFGFDEAAKNILMRNPNMRQSDGGVGDFMHTNCASYLGENKWFDQGDQRFKPDNIIMDGREANILFIIDHDSGEIVWKLGPDYVHDPQAKAIGQIIGQHALHMIPRGLPGTGNLLLFDNGGWAGYGIPNPGSLDGSKNALRDYSRILEIDPVAMKIVWSVTPADFGYQMPTDSSKFYSPYVSNVQRLPNGNTLINEGSDGRIIEITNDYEIVWEWISPYFSHNDDGKLKNNMVYRAYRYPYDYVPQEDQPNETPIQPINISTFRLPNAGKKGAQKIISVAGTLPYYKDVALCVATIDESKRINTKKKKQQLFEIDRNIFPEITQEEFTNRILSNKNTNKIKIVMFGAERCSHCRIVHPLLKKAVSEKFNNQFEAYYLDVDKNQDIIATLHIFGTPVVTAYKDGKEIDQFRGELDFQGICEFLNNCLAEIEV</sequence>
<dbReference type="PANTHER" id="PTHR35340">
    <property type="entry name" value="PQQ ENZYME REPEAT PROTEIN-RELATED"/>
    <property type="match status" value="1"/>
</dbReference>
<comment type="caution">
    <text evidence="2">The sequence shown here is derived from an EMBL/GenBank/DDBJ whole genome shotgun (WGS) entry which is preliminary data.</text>
</comment>
<reference evidence="2 3" key="1">
    <citation type="journal article" date="2015" name="Genome Announc.">
        <title>Expanding the biotechnology potential of lactobacilli through comparative genomics of 213 strains and associated genera.</title>
        <authorList>
            <person name="Sun Z."/>
            <person name="Harris H.M."/>
            <person name="McCann A."/>
            <person name="Guo C."/>
            <person name="Argimon S."/>
            <person name="Zhang W."/>
            <person name="Yang X."/>
            <person name="Jeffery I.B."/>
            <person name="Cooney J.C."/>
            <person name="Kagawa T.F."/>
            <person name="Liu W."/>
            <person name="Song Y."/>
            <person name="Salvetti E."/>
            <person name="Wrobel A."/>
            <person name="Rasinkangas P."/>
            <person name="Parkhill J."/>
            <person name="Rea M.C."/>
            <person name="O'Sullivan O."/>
            <person name="Ritari J."/>
            <person name="Douillard F.P."/>
            <person name="Paul Ross R."/>
            <person name="Yang R."/>
            <person name="Briner A.E."/>
            <person name="Felis G.E."/>
            <person name="de Vos W.M."/>
            <person name="Barrangou R."/>
            <person name="Klaenhammer T.R."/>
            <person name="Caufield P.W."/>
            <person name="Cui Y."/>
            <person name="Zhang H."/>
            <person name="O'Toole P.W."/>
        </authorList>
    </citation>
    <scope>NUCLEOTIDE SEQUENCE [LARGE SCALE GENOMIC DNA]</scope>
    <source>
        <strain evidence="2 3">DSM 20444</strain>
    </source>
</reference>
<feature type="domain" description="Thioredoxin" evidence="1">
    <location>
        <begin position="481"/>
        <end position="608"/>
    </location>
</feature>
<dbReference type="AlphaFoldDB" id="A0A0R2EB11"/>
<dbReference type="EMBL" id="AYYH01000003">
    <property type="protein sequence ID" value="KRN11189.1"/>
    <property type="molecule type" value="Genomic_DNA"/>
</dbReference>
<protein>
    <submittedName>
        <fullName evidence="2">Thioredoxin</fullName>
    </submittedName>
</protein>
<dbReference type="InterPro" id="IPR053143">
    <property type="entry name" value="Arylsulfate_ST"/>
</dbReference>
<dbReference type="PROSITE" id="PS51352">
    <property type="entry name" value="THIOREDOXIN_2"/>
    <property type="match status" value="1"/>
</dbReference>
<dbReference type="Proteomes" id="UP000050898">
    <property type="component" value="Unassembled WGS sequence"/>
</dbReference>
<dbReference type="GO" id="GO:0004062">
    <property type="term" value="F:aryl sulfotransferase activity"/>
    <property type="evidence" value="ECO:0007669"/>
    <property type="project" value="InterPro"/>
</dbReference>
<dbReference type="Gene3D" id="3.40.30.10">
    <property type="entry name" value="Glutaredoxin"/>
    <property type="match status" value="1"/>
</dbReference>
<evidence type="ECO:0000313" key="3">
    <source>
        <dbReference type="Proteomes" id="UP000050898"/>
    </source>
</evidence>
<dbReference type="CDD" id="cd02947">
    <property type="entry name" value="TRX_family"/>
    <property type="match status" value="1"/>
</dbReference>
<dbReference type="Pfam" id="PF00085">
    <property type="entry name" value="Thioredoxin"/>
    <property type="match status" value="1"/>
</dbReference>
<accession>A0A0R2EB11</accession>
<dbReference type="InterPro" id="IPR036249">
    <property type="entry name" value="Thioredoxin-like_sf"/>
</dbReference>
<dbReference type="PANTHER" id="PTHR35340:SF5">
    <property type="entry name" value="ASST-DOMAIN-CONTAINING PROTEIN"/>
    <property type="match status" value="1"/>
</dbReference>
<dbReference type="InterPro" id="IPR013766">
    <property type="entry name" value="Thioredoxin_domain"/>
</dbReference>
<gene>
    <name evidence="2" type="ORF">FD00_GL001187</name>
</gene>
<evidence type="ECO:0000259" key="1">
    <source>
        <dbReference type="PROSITE" id="PS51352"/>
    </source>
</evidence>
<evidence type="ECO:0000313" key="2">
    <source>
        <dbReference type="EMBL" id="KRN11189.1"/>
    </source>
</evidence>